<proteinExistence type="predicted"/>
<gene>
    <name evidence="2" type="ORF">LP52_19625</name>
</gene>
<dbReference type="Gene3D" id="3.40.50.10490">
    <property type="entry name" value="Glucose-6-phosphate isomerase like protein, domain 1"/>
    <property type="match status" value="1"/>
</dbReference>
<dbReference type="InterPro" id="IPR046348">
    <property type="entry name" value="SIS_dom_sf"/>
</dbReference>
<comment type="caution">
    <text evidence="2">The sequence shown here is derived from an EMBL/GenBank/DDBJ whole genome shotgun (WGS) entry which is preliminary data.</text>
</comment>
<evidence type="ECO:0000259" key="1">
    <source>
        <dbReference type="PROSITE" id="PS51464"/>
    </source>
</evidence>
<dbReference type="Proteomes" id="UP000031675">
    <property type="component" value="Unassembled WGS sequence"/>
</dbReference>
<protein>
    <submittedName>
        <fullName evidence="2">Sugar isomerase</fullName>
    </submittedName>
</protein>
<dbReference type="AlphaFoldDB" id="A0A0C2JK81"/>
<dbReference type="Pfam" id="PF01380">
    <property type="entry name" value="SIS"/>
    <property type="match status" value="1"/>
</dbReference>
<reference evidence="3" key="1">
    <citation type="journal article" date="2015" name="Chem. Biol.">
        <title>Structure, bioactivity, and resistance mechanism of streptomonomicin, an unusual lasso Peptide from an understudied halophilic actinomycete.</title>
        <authorList>
            <person name="Metelev M."/>
            <person name="Tietz J.I."/>
            <person name="Melby J.O."/>
            <person name="Blair P.M."/>
            <person name="Zhu L."/>
            <person name="Livnat I."/>
            <person name="Severinov K."/>
            <person name="Mitchell D.A."/>
        </authorList>
    </citation>
    <scope>NUCLEOTIDE SEQUENCE [LARGE SCALE GENOMIC DNA]</scope>
    <source>
        <strain evidence="3">YIM 90003</strain>
    </source>
</reference>
<dbReference type="RefSeq" id="WP_040275725.1">
    <property type="nucleotide sequence ID" value="NZ_JROO01000039.1"/>
</dbReference>
<dbReference type="InterPro" id="IPR001347">
    <property type="entry name" value="SIS_dom"/>
</dbReference>
<dbReference type="GO" id="GO:0016853">
    <property type="term" value="F:isomerase activity"/>
    <property type="evidence" value="ECO:0007669"/>
    <property type="project" value="UniProtKB-KW"/>
</dbReference>
<sequence>MSADLLTADLAGKPDALTALADRLARNDPYRALPALLDDEPAGILLLGVGGARHACAAAAARMRLAGLGAVAEYASAERSLPPGPDTLVVAVSAGGGDRELCTILDTYVERSAVIVLTDAVEGPVARYADILVPLLAGSERSGLSCRAVQHALALLLLLGYRLGAPPQGGDVSVSLRRCANATAGLLEQAPQWVPRAAAALRSPDGLHLVAPAERLCSAQLGALALRQGPVVAAHAVESGEWSHTDRYLAAVVDYRALLFAGSHYDERTVEHLLQLRGRAVAVGGEVPGAEMSVRYPGDGDPDVSLLTEPVAAELLAAHWWSEREGGGRAADS</sequence>
<dbReference type="EMBL" id="JROO01000039">
    <property type="protein sequence ID" value="KIH97322.1"/>
    <property type="molecule type" value="Genomic_DNA"/>
</dbReference>
<evidence type="ECO:0000313" key="3">
    <source>
        <dbReference type="Proteomes" id="UP000031675"/>
    </source>
</evidence>
<dbReference type="GO" id="GO:1901135">
    <property type="term" value="P:carbohydrate derivative metabolic process"/>
    <property type="evidence" value="ECO:0007669"/>
    <property type="project" value="InterPro"/>
</dbReference>
<dbReference type="SUPFAM" id="SSF53697">
    <property type="entry name" value="SIS domain"/>
    <property type="match status" value="1"/>
</dbReference>
<evidence type="ECO:0000313" key="2">
    <source>
        <dbReference type="EMBL" id="KIH97322.1"/>
    </source>
</evidence>
<dbReference type="STRING" id="183763.LP52_19625"/>
<accession>A0A0C2JK81</accession>
<keyword evidence="3" id="KW-1185">Reference proteome</keyword>
<organism evidence="2 3">
    <name type="scientific">Streptomonospora alba</name>
    <dbReference type="NCBI Taxonomy" id="183763"/>
    <lineage>
        <taxon>Bacteria</taxon>
        <taxon>Bacillati</taxon>
        <taxon>Actinomycetota</taxon>
        <taxon>Actinomycetes</taxon>
        <taxon>Streptosporangiales</taxon>
        <taxon>Nocardiopsidaceae</taxon>
        <taxon>Streptomonospora</taxon>
    </lineage>
</organism>
<dbReference type="OrthoDB" id="3285577at2"/>
<keyword evidence="2" id="KW-0413">Isomerase</keyword>
<dbReference type="PROSITE" id="PS51464">
    <property type="entry name" value="SIS"/>
    <property type="match status" value="1"/>
</dbReference>
<name>A0A0C2JK81_9ACTN</name>
<dbReference type="GO" id="GO:0097367">
    <property type="term" value="F:carbohydrate derivative binding"/>
    <property type="evidence" value="ECO:0007669"/>
    <property type="project" value="InterPro"/>
</dbReference>
<feature type="domain" description="SIS" evidence="1">
    <location>
        <begin position="33"/>
        <end position="169"/>
    </location>
</feature>